<dbReference type="EMBL" id="BT146535">
    <property type="protein sequence ID" value="AFK46329.1"/>
    <property type="molecule type" value="mRNA"/>
</dbReference>
<accession>I3T1D7</accession>
<reference evidence="1" key="1">
    <citation type="submission" date="2012-05" db="EMBL/GenBank/DDBJ databases">
        <authorList>
            <person name="Krishnakumar V."/>
            <person name="Cheung F."/>
            <person name="Xiao Y."/>
            <person name="Chan A."/>
            <person name="Moskal W.A."/>
            <person name="Town C.D."/>
        </authorList>
    </citation>
    <scope>NUCLEOTIDE SEQUENCE</scope>
</reference>
<protein>
    <submittedName>
        <fullName evidence="1">Uncharacterized protein</fullName>
    </submittedName>
</protein>
<organism evidence="1">
    <name type="scientific">Lotus japonicus</name>
    <name type="common">Lotus corniculatus var. japonicus</name>
    <dbReference type="NCBI Taxonomy" id="34305"/>
    <lineage>
        <taxon>Eukaryota</taxon>
        <taxon>Viridiplantae</taxon>
        <taxon>Streptophyta</taxon>
        <taxon>Embryophyta</taxon>
        <taxon>Tracheophyta</taxon>
        <taxon>Spermatophyta</taxon>
        <taxon>Magnoliopsida</taxon>
        <taxon>eudicotyledons</taxon>
        <taxon>Gunneridae</taxon>
        <taxon>Pentapetalae</taxon>
        <taxon>rosids</taxon>
        <taxon>fabids</taxon>
        <taxon>Fabales</taxon>
        <taxon>Fabaceae</taxon>
        <taxon>Papilionoideae</taxon>
        <taxon>50 kb inversion clade</taxon>
        <taxon>NPAAA clade</taxon>
        <taxon>Hologalegina</taxon>
        <taxon>robinioid clade</taxon>
        <taxon>Loteae</taxon>
        <taxon>Lotus</taxon>
    </lineage>
</organism>
<proteinExistence type="evidence at transcript level"/>
<name>I3T1D7_LOTJA</name>
<evidence type="ECO:0000313" key="1">
    <source>
        <dbReference type="EMBL" id="AFK46329.1"/>
    </source>
</evidence>
<sequence length="13" mass="1491">MPLTRVSEESNMP</sequence>